<evidence type="ECO:0000313" key="13">
    <source>
        <dbReference type="WBParaSite" id="BXY_0170300.1"/>
    </source>
</evidence>
<keyword evidence="6 8" id="KW-0503">Monooxygenase</keyword>
<keyword evidence="12" id="KW-1185">Reference proteome</keyword>
<dbReference type="GO" id="GO:0020037">
    <property type="term" value="F:heme binding"/>
    <property type="evidence" value="ECO:0007669"/>
    <property type="project" value="InterPro"/>
</dbReference>
<dbReference type="GO" id="GO:0005506">
    <property type="term" value="F:iron ion binding"/>
    <property type="evidence" value="ECO:0007669"/>
    <property type="project" value="InterPro"/>
</dbReference>
<evidence type="ECO:0000313" key="11">
    <source>
        <dbReference type="Proteomes" id="UP000095284"/>
    </source>
</evidence>
<dbReference type="InterPro" id="IPR017972">
    <property type="entry name" value="Cyt_P450_CS"/>
</dbReference>
<dbReference type="SMR" id="A0A1I7RLW8"/>
<dbReference type="eggNOG" id="KOG0156">
    <property type="taxonomic scope" value="Eukaryota"/>
</dbReference>
<keyword evidence="3 7" id="KW-0479">Metal-binding</keyword>
<dbReference type="Pfam" id="PF00067">
    <property type="entry name" value="p450"/>
    <property type="match status" value="1"/>
</dbReference>
<dbReference type="InterPro" id="IPR002401">
    <property type="entry name" value="Cyt_P450_E_grp-I"/>
</dbReference>
<keyword evidence="9" id="KW-0812">Transmembrane</keyword>
<protein>
    <submittedName>
        <fullName evidence="10">(pine wood nematode) hypothetical protein</fullName>
    </submittedName>
</protein>
<evidence type="ECO:0000256" key="2">
    <source>
        <dbReference type="ARBA" id="ARBA00010617"/>
    </source>
</evidence>
<comment type="cofactor">
    <cofactor evidence="1 7">
        <name>heme</name>
        <dbReference type="ChEBI" id="CHEBI:30413"/>
    </cofactor>
</comment>
<gene>
    <name evidence="10" type="ORF">BXYJ_LOCUS8086</name>
</gene>
<reference evidence="13" key="1">
    <citation type="submission" date="2016-11" db="UniProtKB">
        <authorList>
            <consortium name="WormBaseParasite"/>
        </authorList>
    </citation>
    <scope>IDENTIFICATION</scope>
</reference>
<dbReference type="GO" id="GO:0006805">
    <property type="term" value="P:xenobiotic metabolic process"/>
    <property type="evidence" value="ECO:0007669"/>
    <property type="project" value="TreeGrafter"/>
</dbReference>
<dbReference type="PRINTS" id="PR00463">
    <property type="entry name" value="EP450I"/>
</dbReference>
<dbReference type="Proteomes" id="UP000582659">
    <property type="component" value="Unassembled WGS sequence"/>
</dbReference>
<dbReference type="EMBL" id="CAJFDI010000004">
    <property type="protein sequence ID" value="CAD5224523.1"/>
    <property type="molecule type" value="Genomic_DNA"/>
</dbReference>
<dbReference type="Gene3D" id="1.10.630.10">
    <property type="entry name" value="Cytochrome P450"/>
    <property type="match status" value="1"/>
</dbReference>
<evidence type="ECO:0000256" key="5">
    <source>
        <dbReference type="ARBA" id="ARBA00023004"/>
    </source>
</evidence>
<evidence type="ECO:0000256" key="8">
    <source>
        <dbReference type="RuleBase" id="RU000461"/>
    </source>
</evidence>
<evidence type="ECO:0000256" key="3">
    <source>
        <dbReference type="ARBA" id="ARBA00022723"/>
    </source>
</evidence>
<proteinExistence type="inferred from homology"/>
<keyword evidence="5 7" id="KW-0408">Iron</keyword>
<sequence length="532" mass="61503">MTHGDPTGSKYWIDLSSCDGLGRLEFSSFKRRSQKIMIFLLILSAISLLLFYNYYYKRRDLPPGPAPLPFVGNLLDLDREERWEDKFIEWTQQYGPVYTYWLGEMPIVSVCGYQEMVKYFVKNADVFSDRVRTNSALDQARGGTFGVVFNSGEPWREYRRFALKVLRDFGLGKNQMEERIQAEVQNLIEKVNGQLDSDEIDFFKYTDIAVGSIINAIVAGYRFTEGREEEFYLLKDLSTAFMRAFGTARASLVLNNPKLMQVPILNSKAKETVRILLELFAFLDRQIEEHLADNDYTQDLEPNSFIDAYLLERQRHIQKNSSEGYYNFPELRNICMDLWMAGQETTSSTLTWVIAYLIRYPEIQEKVQKELDAVVGSNRMVGNADRPDLPYTNAVIMESQRCCNLVAQNITRCLPRDVEIDGRHFKKGTIFTPQISVVMRDPKVFPEPERFNPDRFIDENGKLRQVDELIPFSIGKRICLGEGLARMELFLFTANLFNQYKFLPGKVPPTLKRISGAGTVIQPYNCKVVLRR</sequence>
<dbReference type="WBParaSite" id="BXY_0170300.1">
    <property type="protein sequence ID" value="BXY_0170300.1"/>
    <property type="gene ID" value="BXY_0170300"/>
</dbReference>
<keyword evidence="7 8" id="KW-0349">Heme</keyword>
<dbReference type="InterPro" id="IPR001128">
    <property type="entry name" value="Cyt_P450"/>
</dbReference>
<evidence type="ECO:0000256" key="7">
    <source>
        <dbReference type="PIRSR" id="PIRSR602401-1"/>
    </source>
</evidence>
<feature type="transmembrane region" description="Helical" evidence="9">
    <location>
        <begin position="36"/>
        <end position="55"/>
    </location>
</feature>
<keyword evidence="9" id="KW-0472">Membrane</keyword>
<dbReference type="GO" id="GO:0016712">
    <property type="term" value="F:oxidoreductase activity, acting on paired donors, with incorporation or reduction of molecular oxygen, reduced flavin or flavoprotein as one donor, and incorporation of one atom of oxygen"/>
    <property type="evidence" value="ECO:0007669"/>
    <property type="project" value="TreeGrafter"/>
</dbReference>
<evidence type="ECO:0000256" key="6">
    <source>
        <dbReference type="ARBA" id="ARBA00023033"/>
    </source>
</evidence>
<dbReference type="InterPro" id="IPR036396">
    <property type="entry name" value="Cyt_P450_sf"/>
</dbReference>
<dbReference type="PROSITE" id="PS00086">
    <property type="entry name" value="CYTOCHROME_P450"/>
    <property type="match status" value="1"/>
</dbReference>
<evidence type="ECO:0000313" key="10">
    <source>
        <dbReference type="EMBL" id="CAD5224523.1"/>
    </source>
</evidence>
<reference evidence="10" key="2">
    <citation type="submission" date="2020-09" db="EMBL/GenBank/DDBJ databases">
        <authorList>
            <person name="Kikuchi T."/>
        </authorList>
    </citation>
    <scope>NUCLEOTIDE SEQUENCE</scope>
    <source>
        <strain evidence="10">Ka4C1</strain>
    </source>
</reference>
<evidence type="ECO:0000256" key="1">
    <source>
        <dbReference type="ARBA" id="ARBA00001971"/>
    </source>
</evidence>
<keyword evidence="9" id="KW-1133">Transmembrane helix</keyword>
<dbReference type="GO" id="GO:0005737">
    <property type="term" value="C:cytoplasm"/>
    <property type="evidence" value="ECO:0007669"/>
    <property type="project" value="TreeGrafter"/>
</dbReference>
<dbReference type="FunFam" id="1.10.630.10:FF:000036">
    <property type="entry name" value="CYtochrome P450 family"/>
    <property type="match status" value="1"/>
</dbReference>
<dbReference type="Proteomes" id="UP000095284">
    <property type="component" value="Unplaced"/>
</dbReference>
<name>A0A1I7RLW8_BURXY</name>
<organism evidence="11 13">
    <name type="scientific">Bursaphelenchus xylophilus</name>
    <name type="common">Pinewood nematode worm</name>
    <name type="synonym">Aphelenchoides xylophilus</name>
    <dbReference type="NCBI Taxonomy" id="6326"/>
    <lineage>
        <taxon>Eukaryota</taxon>
        <taxon>Metazoa</taxon>
        <taxon>Ecdysozoa</taxon>
        <taxon>Nematoda</taxon>
        <taxon>Chromadorea</taxon>
        <taxon>Rhabditida</taxon>
        <taxon>Tylenchina</taxon>
        <taxon>Tylenchomorpha</taxon>
        <taxon>Aphelenchoidea</taxon>
        <taxon>Aphelenchoididae</taxon>
        <taxon>Bursaphelenchus</taxon>
    </lineage>
</organism>
<keyword evidence="4 8" id="KW-0560">Oxidoreductase</keyword>
<dbReference type="PANTHER" id="PTHR24300:SF375">
    <property type="entry name" value="CYTOCHROME P450 FAMILY"/>
    <property type="match status" value="1"/>
</dbReference>
<dbReference type="GO" id="GO:0006082">
    <property type="term" value="P:organic acid metabolic process"/>
    <property type="evidence" value="ECO:0007669"/>
    <property type="project" value="TreeGrafter"/>
</dbReference>
<evidence type="ECO:0000256" key="4">
    <source>
        <dbReference type="ARBA" id="ARBA00023002"/>
    </source>
</evidence>
<dbReference type="CDD" id="cd20617">
    <property type="entry name" value="CYP1_2-like"/>
    <property type="match status" value="1"/>
</dbReference>
<feature type="binding site" description="axial binding residue" evidence="7">
    <location>
        <position position="479"/>
    </location>
    <ligand>
        <name>heme</name>
        <dbReference type="ChEBI" id="CHEBI:30413"/>
    </ligand>
    <ligandPart>
        <name>Fe</name>
        <dbReference type="ChEBI" id="CHEBI:18248"/>
    </ligandPart>
</feature>
<dbReference type="InterPro" id="IPR050182">
    <property type="entry name" value="Cytochrome_P450_fam2"/>
</dbReference>
<dbReference type="PRINTS" id="PR00385">
    <property type="entry name" value="P450"/>
</dbReference>
<evidence type="ECO:0000313" key="12">
    <source>
        <dbReference type="Proteomes" id="UP000659654"/>
    </source>
</evidence>
<dbReference type="EMBL" id="CAJFCV020000004">
    <property type="protein sequence ID" value="CAG9113296.1"/>
    <property type="molecule type" value="Genomic_DNA"/>
</dbReference>
<comment type="similarity">
    <text evidence="2 8">Belongs to the cytochrome P450 family.</text>
</comment>
<dbReference type="Proteomes" id="UP000659654">
    <property type="component" value="Unassembled WGS sequence"/>
</dbReference>
<dbReference type="OrthoDB" id="1055148at2759"/>
<accession>A0A1I7RLW8</accession>
<dbReference type="PANTHER" id="PTHR24300">
    <property type="entry name" value="CYTOCHROME P450 508A4-RELATED"/>
    <property type="match status" value="1"/>
</dbReference>
<evidence type="ECO:0000256" key="9">
    <source>
        <dbReference type="SAM" id="Phobius"/>
    </source>
</evidence>
<dbReference type="SUPFAM" id="SSF48264">
    <property type="entry name" value="Cytochrome P450"/>
    <property type="match status" value="1"/>
</dbReference>
<dbReference type="AlphaFoldDB" id="A0A1I7RLW8"/>